<dbReference type="OMA" id="WITERRS"/>
<comment type="caution">
    <text evidence="1">The sequence shown here is derived from an EMBL/GenBank/DDBJ whole genome shotgun (WGS) entry which is preliminary data.</text>
</comment>
<dbReference type="EMBL" id="JABXXO010000013">
    <property type="protein sequence ID" value="KAF7761388.1"/>
    <property type="molecule type" value="Genomic_DNA"/>
</dbReference>
<evidence type="ECO:0000313" key="2">
    <source>
        <dbReference type="Proteomes" id="UP000629468"/>
    </source>
</evidence>
<gene>
    <name evidence="1" type="ORF">Agabi119p4_9380</name>
</gene>
<sequence>MSLSGIAPAPFATPCIPADIDAGYFALASIGGKVVLVQVSYATPASALTTVDVKIFRHEFVKMFRFSEARTLHPTDISILETIDDNLTRYEQESGTVFLAKQVTDQMRRLTEPRFSMTPKTRGYHYAVRASRTQPLR</sequence>
<protein>
    <submittedName>
        <fullName evidence="1">Uncharacterized protein</fullName>
    </submittedName>
</protein>
<proteinExistence type="predicted"/>
<organism evidence="1 2">
    <name type="scientific">Agaricus bisporus var. burnettii</name>
    <dbReference type="NCBI Taxonomy" id="192524"/>
    <lineage>
        <taxon>Eukaryota</taxon>
        <taxon>Fungi</taxon>
        <taxon>Dikarya</taxon>
        <taxon>Basidiomycota</taxon>
        <taxon>Agaricomycotina</taxon>
        <taxon>Agaricomycetes</taxon>
        <taxon>Agaricomycetidae</taxon>
        <taxon>Agaricales</taxon>
        <taxon>Agaricineae</taxon>
        <taxon>Agaricaceae</taxon>
        <taxon>Agaricus</taxon>
    </lineage>
</organism>
<reference evidence="1 2" key="1">
    <citation type="journal article" name="Sci. Rep.">
        <title>Telomere-to-telomere assembled and centromere annotated genomes of the two main subspecies of the button mushroom Agaricus bisporus reveal especially polymorphic chromosome ends.</title>
        <authorList>
            <person name="Sonnenberg A.S.M."/>
            <person name="Sedaghat-Telgerd N."/>
            <person name="Lavrijssen B."/>
            <person name="Ohm R.A."/>
            <person name="Hendrickx P.M."/>
            <person name="Scholtmeijer K."/>
            <person name="Baars J.J.P."/>
            <person name="van Peer A."/>
        </authorList>
    </citation>
    <scope>NUCLEOTIDE SEQUENCE [LARGE SCALE GENOMIC DNA]</scope>
    <source>
        <strain evidence="1 2">H119_p4</strain>
    </source>
</reference>
<dbReference type="Proteomes" id="UP000629468">
    <property type="component" value="Unassembled WGS sequence"/>
</dbReference>
<dbReference type="AlphaFoldDB" id="A0A8H7C3J5"/>
<name>A0A8H7C3J5_AGABI</name>
<evidence type="ECO:0000313" key="1">
    <source>
        <dbReference type="EMBL" id="KAF7761388.1"/>
    </source>
</evidence>
<accession>A0A8H7C3J5</accession>